<dbReference type="NCBIfam" id="TIGR04267">
    <property type="entry name" value="mod_HExxH"/>
    <property type="match status" value="1"/>
</dbReference>
<sequence length="324" mass="34787">MDIPPDAQATADDQRGLARQIRTTLRRAGLLEAGTISERDLLRPAVVDTAHRAQRGIRQGTPPPALRGDLARALTAADRPRPSHGVNWPVELAGPQPHLHRSVRRALASLPAPAPRHGDAAPATAELVSWQAAEAETFEAATRLLSDVWPEMLAELRCLVVELALLEGRAIDGFTDFAVHGAIMLNRRRLTTSRAGLPGPVRLAEALVHEGTHQRCNVAATARPFLRAGKNEEAGLLETPLRTDPRPLTGLFQQTVVLARSLLLFGRLLRSSPGSGAEPLKAREDRLRTAADQAVGTLSAHRGALTPHGCALLDRATALVRAGR</sequence>
<evidence type="ECO:0000313" key="1">
    <source>
        <dbReference type="EMBL" id="MFC5892379.1"/>
    </source>
</evidence>
<proteinExistence type="predicted"/>
<dbReference type="RefSeq" id="WP_345087673.1">
    <property type="nucleotide sequence ID" value="NZ_BAAAWG010000013.1"/>
</dbReference>
<evidence type="ECO:0000313" key="2">
    <source>
        <dbReference type="Proteomes" id="UP001596241"/>
    </source>
</evidence>
<dbReference type="Proteomes" id="UP001596241">
    <property type="component" value="Unassembled WGS sequence"/>
</dbReference>
<keyword evidence="2" id="KW-1185">Reference proteome</keyword>
<name>A0ABW1FEV3_9ACTN</name>
<dbReference type="EMBL" id="JBHSPW010000002">
    <property type="protein sequence ID" value="MFC5892379.1"/>
    <property type="molecule type" value="Genomic_DNA"/>
</dbReference>
<dbReference type="InterPro" id="IPR026337">
    <property type="entry name" value="AKG_HExxH"/>
</dbReference>
<organism evidence="1 2">
    <name type="scientific">Streptomyces ramulosus</name>
    <dbReference type="NCBI Taxonomy" id="47762"/>
    <lineage>
        <taxon>Bacteria</taxon>
        <taxon>Bacillati</taxon>
        <taxon>Actinomycetota</taxon>
        <taxon>Actinomycetes</taxon>
        <taxon>Kitasatosporales</taxon>
        <taxon>Streptomycetaceae</taxon>
        <taxon>Streptomyces</taxon>
    </lineage>
</organism>
<protein>
    <submittedName>
        <fullName evidence="1">HEXXH motif-containing putative peptide modification protein</fullName>
    </submittedName>
</protein>
<accession>A0ABW1FEV3</accession>
<reference evidence="2" key="1">
    <citation type="journal article" date="2019" name="Int. J. Syst. Evol. Microbiol.">
        <title>The Global Catalogue of Microorganisms (GCM) 10K type strain sequencing project: providing services to taxonomists for standard genome sequencing and annotation.</title>
        <authorList>
            <consortium name="The Broad Institute Genomics Platform"/>
            <consortium name="The Broad Institute Genome Sequencing Center for Infectious Disease"/>
            <person name="Wu L."/>
            <person name="Ma J."/>
        </authorList>
    </citation>
    <scope>NUCLEOTIDE SEQUENCE [LARGE SCALE GENOMIC DNA]</scope>
    <source>
        <strain evidence="2">CGMCC 1.15809</strain>
    </source>
</reference>
<gene>
    <name evidence="1" type="ORF">ACFP3M_06040</name>
</gene>
<comment type="caution">
    <text evidence="1">The sequence shown here is derived from an EMBL/GenBank/DDBJ whole genome shotgun (WGS) entry which is preliminary data.</text>
</comment>